<keyword evidence="10 11" id="KW-0998">Cell outer membrane</keyword>
<dbReference type="InterPro" id="IPR008969">
    <property type="entry name" value="CarboxyPept-like_regulatory"/>
</dbReference>
<keyword evidence="13" id="KW-0732">Signal</keyword>
<keyword evidence="3 11" id="KW-1134">Transmembrane beta strand</keyword>
<comment type="subcellular location">
    <subcellularLocation>
        <location evidence="1 11">Cell outer membrane</location>
        <topology evidence="1 11">Multi-pass membrane protein</topology>
    </subcellularLocation>
</comment>
<dbReference type="AlphaFoldDB" id="A0A1T5A087"/>
<evidence type="ECO:0000256" key="2">
    <source>
        <dbReference type="ARBA" id="ARBA00022448"/>
    </source>
</evidence>
<evidence type="ECO:0000259" key="14">
    <source>
        <dbReference type="Pfam" id="PF00593"/>
    </source>
</evidence>
<evidence type="ECO:0000313" key="17">
    <source>
        <dbReference type="Proteomes" id="UP000190541"/>
    </source>
</evidence>
<feature type="domain" description="TonB-dependent receptor plug" evidence="15">
    <location>
        <begin position="124"/>
        <end position="229"/>
    </location>
</feature>
<keyword evidence="7" id="KW-0406">Ion transport</keyword>
<keyword evidence="16" id="KW-0675">Receptor</keyword>
<proteinExistence type="inferred from homology"/>
<comment type="similarity">
    <text evidence="11 12">Belongs to the TonB-dependent receptor family.</text>
</comment>
<evidence type="ECO:0000256" key="7">
    <source>
        <dbReference type="ARBA" id="ARBA00023065"/>
    </source>
</evidence>
<protein>
    <submittedName>
        <fullName evidence="16">TonB-dependent Receptor Plug Domain</fullName>
    </submittedName>
</protein>
<dbReference type="Proteomes" id="UP000190541">
    <property type="component" value="Unassembled WGS sequence"/>
</dbReference>
<dbReference type="SUPFAM" id="SSF56935">
    <property type="entry name" value="Porins"/>
    <property type="match status" value="1"/>
</dbReference>
<organism evidence="16 17">
    <name type="scientific">Parapedobacter luteus</name>
    <dbReference type="NCBI Taxonomy" id="623280"/>
    <lineage>
        <taxon>Bacteria</taxon>
        <taxon>Pseudomonadati</taxon>
        <taxon>Bacteroidota</taxon>
        <taxon>Sphingobacteriia</taxon>
        <taxon>Sphingobacteriales</taxon>
        <taxon>Sphingobacteriaceae</taxon>
        <taxon>Parapedobacter</taxon>
    </lineage>
</organism>
<feature type="domain" description="TonB-dependent receptor-like beta-barrel" evidence="14">
    <location>
        <begin position="576"/>
        <end position="879"/>
    </location>
</feature>
<evidence type="ECO:0000256" key="6">
    <source>
        <dbReference type="ARBA" id="ARBA00023004"/>
    </source>
</evidence>
<dbReference type="Gene3D" id="2.40.170.20">
    <property type="entry name" value="TonB-dependent receptor, beta-barrel domain"/>
    <property type="match status" value="2"/>
</dbReference>
<dbReference type="OrthoDB" id="1109208at2"/>
<evidence type="ECO:0000313" key="16">
    <source>
        <dbReference type="EMBL" id="SKB28378.1"/>
    </source>
</evidence>
<reference evidence="16 17" key="1">
    <citation type="submission" date="2017-02" db="EMBL/GenBank/DDBJ databases">
        <authorList>
            <person name="Peterson S.W."/>
        </authorList>
    </citation>
    <scope>NUCLEOTIDE SEQUENCE [LARGE SCALE GENOMIC DNA]</scope>
    <source>
        <strain evidence="16 17">DSM 22899</strain>
    </source>
</reference>
<evidence type="ECO:0000256" key="1">
    <source>
        <dbReference type="ARBA" id="ARBA00004571"/>
    </source>
</evidence>
<dbReference type="Pfam" id="PF13715">
    <property type="entry name" value="CarbopepD_reg_2"/>
    <property type="match status" value="1"/>
</dbReference>
<dbReference type="SUPFAM" id="SSF49464">
    <property type="entry name" value="Carboxypeptidase regulatory domain-like"/>
    <property type="match status" value="1"/>
</dbReference>
<sequence length="917" mass="100303">MRYIFTFIITLLLLPAACMVCYAQQHSVSGRVVDETGAPLVGATVALEATNFQATTQSDGTFQLVKIPPATYRLVISYQGRVNYSQSVDISGGDVQLDEIRLQPGQVALGEVVVSTQRRTQTSIEVPVTVSTLSGETLSRLNMRQMDEMSTFIPGMQVQLQSPNNPGYVIRGITSDDGDSRTQPRISIFQDGISISRSRASVVELFDIERVEVAKGPQGTLFGRGAQIGALHIIQHKAQDRFGAEVYGGYGAYNHRFVNGYINTPITAGKLANRLAFSYEGRDGFISNLSGGRLNGKEVIALRNSTRLWGGSNTTADLILNYQYDNYPGTSFKSRRFAPAGGDTDPTTSADLEQGEDLYIKRHVGGATLLVDHRLGNAWRLSSLSGFRAFDSNESFDADGTPAQLLWVSERAKGTQYSQELRLTYENNSRFSGFIGAGYFYENSSQQVPLRVDERALYPAYIAPILSAQLSGQLGQLGTSLGLPDAQVQALTQQVQQLFHTEPVIANGQPQLVENLPNLQPLALGLISQLVPGGLPLGITWQQLLQSGMLPPALPEELIALVTLLDGSPINRLHTESYTNYGRNQAVELFADGTFDLTDQLKLTAGLRGTYEAQRGGYRADAASPPSVFGMIANNGSPNLLNPVSNGTIYASKNYYSYVGRLALNYLFARNNVYASVSRGRRPGVISILPAETTYLKPEVVWSYEAGVKGLVANGKLGYELSAYYYDWYNFQTLSLQQVPGSIAPMLLADDAGKAHSFGIETGLRYFFTPTVNVFGNYAYIDGKFNDTDENGNPQEYAGNRFRLTPEHSFAIGLDADIPVNGRSSIYLRPSYAYQSGIYFEDSNREDLHQAGYGLANFTAGYRFLVNNIRYDIGAYGKNVFDTRYLIDAGNTGDTIGFPTYIGGSRSVIGAQVRITF</sequence>
<evidence type="ECO:0000256" key="13">
    <source>
        <dbReference type="SAM" id="SignalP"/>
    </source>
</evidence>
<dbReference type="GO" id="GO:0006826">
    <property type="term" value="P:iron ion transport"/>
    <property type="evidence" value="ECO:0007669"/>
    <property type="project" value="UniProtKB-KW"/>
</dbReference>
<evidence type="ECO:0000256" key="11">
    <source>
        <dbReference type="PROSITE-ProRule" id="PRU01360"/>
    </source>
</evidence>
<evidence type="ECO:0000256" key="4">
    <source>
        <dbReference type="ARBA" id="ARBA00022496"/>
    </source>
</evidence>
<keyword evidence="2 11" id="KW-0813">Transport</keyword>
<dbReference type="GO" id="GO:0009279">
    <property type="term" value="C:cell outer membrane"/>
    <property type="evidence" value="ECO:0007669"/>
    <property type="project" value="UniProtKB-SubCell"/>
</dbReference>
<accession>A0A1T5A087</accession>
<keyword evidence="6" id="KW-0408">Iron</keyword>
<dbReference type="InterPro" id="IPR036942">
    <property type="entry name" value="Beta-barrel_TonB_sf"/>
</dbReference>
<dbReference type="PROSITE" id="PS52016">
    <property type="entry name" value="TONB_DEPENDENT_REC_3"/>
    <property type="match status" value="1"/>
</dbReference>
<feature type="chain" id="PRO_5012414008" evidence="13">
    <location>
        <begin position="24"/>
        <end position="917"/>
    </location>
</feature>
<evidence type="ECO:0000256" key="3">
    <source>
        <dbReference type="ARBA" id="ARBA00022452"/>
    </source>
</evidence>
<dbReference type="Pfam" id="PF07715">
    <property type="entry name" value="Plug"/>
    <property type="match status" value="1"/>
</dbReference>
<keyword evidence="17" id="KW-1185">Reference proteome</keyword>
<dbReference type="InterPro" id="IPR000531">
    <property type="entry name" value="Beta-barrel_TonB"/>
</dbReference>
<dbReference type="STRING" id="623280.SAMN05660226_00370"/>
<evidence type="ECO:0000256" key="10">
    <source>
        <dbReference type="ARBA" id="ARBA00023237"/>
    </source>
</evidence>
<dbReference type="InterPro" id="IPR039426">
    <property type="entry name" value="TonB-dep_rcpt-like"/>
</dbReference>
<name>A0A1T5A087_9SPHI</name>
<dbReference type="PANTHER" id="PTHR32552">
    <property type="entry name" value="FERRICHROME IRON RECEPTOR-RELATED"/>
    <property type="match status" value="1"/>
</dbReference>
<keyword evidence="4" id="KW-0410">Iron transport</keyword>
<dbReference type="Pfam" id="PF00593">
    <property type="entry name" value="TonB_dep_Rec_b-barrel"/>
    <property type="match status" value="1"/>
</dbReference>
<dbReference type="InterPro" id="IPR012910">
    <property type="entry name" value="Plug_dom"/>
</dbReference>
<evidence type="ECO:0000256" key="12">
    <source>
        <dbReference type="RuleBase" id="RU003357"/>
    </source>
</evidence>
<keyword evidence="8 12" id="KW-0798">TonB box</keyword>
<dbReference type="Gene3D" id="2.60.40.1120">
    <property type="entry name" value="Carboxypeptidase-like, regulatory domain"/>
    <property type="match status" value="1"/>
</dbReference>
<dbReference type="RefSeq" id="WP_079715078.1">
    <property type="nucleotide sequence ID" value="NZ_FUYS01000001.1"/>
</dbReference>
<evidence type="ECO:0000256" key="5">
    <source>
        <dbReference type="ARBA" id="ARBA00022692"/>
    </source>
</evidence>
<evidence type="ECO:0000256" key="8">
    <source>
        <dbReference type="ARBA" id="ARBA00023077"/>
    </source>
</evidence>
<evidence type="ECO:0000259" key="15">
    <source>
        <dbReference type="Pfam" id="PF07715"/>
    </source>
</evidence>
<gene>
    <name evidence="16" type="ORF">SAMN05660226_00370</name>
</gene>
<dbReference type="EMBL" id="FUYS01000001">
    <property type="protein sequence ID" value="SKB28378.1"/>
    <property type="molecule type" value="Genomic_DNA"/>
</dbReference>
<dbReference type="PANTHER" id="PTHR32552:SF81">
    <property type="entry name" value="TONB-DEPENDENT OUTER MEMBRANE RECEPTOR"/>
    <property type="match status" value="1"/>
</dbReference>
<keyword evidence="9 11" id="KW-0472">Membrane</keyword>
<feature type="signal peptide" evidence="13">
    <location>
        <begin position="1"/>
        <end position="23"/>
    </location>
</feature>
<keyword evidence="5 11" id="KW-0812">Transmembrane</keyword>
<evidence type="ECO:0000256" key="9">
    <source>
        <dbReference type="ARBA" id="ARBA00023136"/>
    </source>
</evidence>